<feature type="chain" id="PRO_5014456051" evidence="1">
    <location>
        <begin position="19"/>
        <end position="211"/>
    </location>
</feature>
<evidence type="ECO:0000256" key="1">
    <source>
        <dbReference type="SAM" id="SignalP"/>
    </source>
</evidence>
<dbReference type="Proteomes" id="UP000235672">
    <property type="component" value="Unassembled WGS sequence"/>
</dbReference>
<keyword evidence="1" id="KW-0732">Signal</keyword>
<dbReference type="STRING" id="1745343.A0A2J6PDL3"/>
<feature type="signal peptide" evidence="1">
    <location>
        <begin position="1"/>
        <end position="18"/>
    </location>
</feature>
<organism evidence="2 3">
    <name type="scientific">Hyaloscypha hepaticicola</name>
    <dbReference type="NCBI Taxonomy" id="2082293"/>
    <lineage>
        <taxon>Eukaryota</taxon>
        <taxon>Fungi</taxon>
        <taxon>Dikarya</taxon>
        <taxon>Ascomycota</taxon>
        <taxon>Pezizomycotina</taxon>
        <taxon>Leotiomycetes</taxon>
        <taxon>Helotiales</taxon>
        <taxon>Hyaloscyphaceae</taxon>
        <taxon>Hyaloscypha</taxon>
    </lineage>
</organism>
<accession>A0A2J6PDL3</accession>
<evidence type="ECO:0000313" key="2">
    <source>
        <dbReference type="EMBL" id="PMD12127.1"/>
    </source>
</evidence>
<evidence type="ECO:0000313" key="3">
    <source>
        <dbReference type="Proteomes" id="UP000235672"/>
    </source>
</evidence>
<name>A0A2J6PDL3_9HELO</name>
<proteinExistence type="predicted"/>
<dbReference type="EMBL" id="KZ613563">
    <property type="protein sequence ID" value="PMD12127.1"/>
    <property type="molecule type" value="Genomic_DNA"/>
</dbReference>
<sequence>MPFLAFRSLGFLVRHCHWLNLCIDAPASHQKTLDRIADPRTFYKGLWTTNVVDSDLVMRQFFKDCHKAGPSRCSFYLKNGPASKEGKLVATPQLLNTTLLPVASSDSHDPDVITYSDIMKMIKLADLLSSVSNGGTGADFAIYKMKAKNLVYPDEPSEDLHHIRECPPYSETALDTVTSIGCTDAEDLSAVSMDERNPKSITISFVNRASG</sequence>
<keyword evidence="3" id="KW-1185">Reference proteome</keyword>
<protein>
    <submittedName>
        <fullName evidence="2">Uncharacterized protein</fullName>
    </submittedName>
</protein>
<dbReference type="OrthoDB" id="425534at2759"/>
<reference evidence="2 3" key="1">
    <citation type="submission" date="2016-05" db="EMBL/GenBank/DDBJ databases">
        <title>A degradative enzymes factory behind the ericoid mycorrhizal symbiosis.</title>
        <authorList>
            <consortium name="DOE Joint Genome Institute"/>
            <person name="Martino E."/>
            <person name="Morin E."/>
            <person name="Grelet G."/>
            <person name="Kuo A."/>
            <person name="Kohler A."/>
            <person name="Daghino S."/>
            <person name="Barry K."/>
            <person name="Choi C."/>
            <person name="Cichocki N."/>
            <person name="Clum A."/>
            <person name="Copeland A."/>
            <person name="Hainaut M."/>
            <person name="Haridas S."/>
            <person name="Labutti K."/>
            <person name="Lindquist E."/>
            <person name="Lipzen A."/>
            <person name="Khouja H.-R."/>
            <person name="Murat C."/>
            <person name="Ohm R."/>
            <person name="Olson A."/>
            <person name="Spatafora J."/>
            <person name="Veneault-Fourrey C."/>
            <person name="Henrissat B."/>
            <person name="Grigoriev I."/>
            <person name="Martin F."/>
            <person name="Perotto S."/>
        </authorList>
    </citation>
    <scope>NUCLEOTIDE SEQUENCE [LARGE SCALE GENOMIC DNA]</scope>
    <source>
        <strain evidence="2 3">UAMH 7357</strain>
    </source>
</reference>
<gene>
    <name evidence="2" type="ORF">NA56DRAFT_666609</name>
</gene>
<dbReference type="AlphaFoldDB" id="A0A2J6PDL3"/>